<name>A0A4D7B839_9HYPH</name>
<evidence type="ECO:0000256" key="4">
    <source>
        <dbReference type="PIRSR" id="PIRSR000858-1"/>
    </source>
</evidence>
<dbReference type="AlphaFoldDB" id="A0A4D7B839"/>
<dbReference type="SMART" id="SM00882">
    <property type="entry name" value="CoA_trans"/>
    <property type="match status" value="2"/>
</dbReference>
<keyword evidence="7" id="KW-1185">Reference proteome</keyword>
<comment type="catalytic activity">
    <reaction evidence="3">
        <text>an acyl-CoA + acetate = a carboxylate + acetyl-CoA</text>
        <dbReference type="Rhea" id="RHEA:13381"/>
        <dbReference type="ChEBI" id="CHEBI:29067"/>
        <dbReference type="ChEBI" id="CHEBI:30089"/>
        <dbReference type="ChEBI" id="CHEBI:57288"/>
        <dbReference type="ChEBI" id="CHEBI:58342"/>
        <dbReference type="EC" id="2.8.3.8"/>
    </reaction>
</comment>
<dbReference type="EMBL" id="CP039690">
    <property type="protein sequence ID" value="QCI64137.1"/>
    <property type="molecule type" value="Genomic_DNA"/>
</dbReference>
<feature type="compositionally biased region" description="Low complexity" evidence="5">
    <location>
        <begin position="523"/>
        <end position="538"/>
    </location>
</feature>
<dbReference type="Gene3D" id="3.40.1080.10">
    <property type="entry name" value="Glutaconate Coenzyme A-transferase"/>
    <property type="match status" value="2"/>
</dbReference>
<dbReference type="InterPro" id="IPR014388">
    <property type="entry name" value="3-oxoacid_CoA-transferase"/>
</dbReference>
<evidence type="ECO:0000313" key="6">
    <source>
        <dbReference type="EMBL" id="QCI64137.1"/>
    </source>
</evidence>
<evidence type="ECO:0000256" key="1">
    <source>
        <dbReference type="ARBA" id="ARBA00007154"/>
    </source>
</evidence>
<comment type="function">
    <text evidence="3">CoA transferase having broad substrate specificity for short-chain acyl-CoA thioesters with the activity decreasing when the length of the carboxylic acid chain exceeds four carbons.</text>
</comment>
<dbReference type="RefSeq" id="WP_136959593.1">
    <property type="nucleotide sequence ID" value="NZ_CP039690.1"/>
</dbReference>
<dbReference type="EC" id="2.8.3.8" evidence="3"/>
<dbReference type="Pfam" id="PF01144">
    <property type="entry name" value="CoA_trans"/>
    <property type="match status" value="1"/>
</dbReference>
<comment type="similarity">
    <text evidence="1 3">Belongs to the 3-oxoacid CoA-transferase family.</text>
</comment>
<keyword evidence="2 3" id="KW-0808">Transferase</keyword>
<dbReference type="InterPro" id="IPR004165">
    <property type="entry name" value="CoA_trans_fam_I"/>
</dbReference>
<evidence type="ECO:0000313" key="7">
    <source>
        <dbReference type="Proteomes" id="UP000298781"/>
    </source>
</evidence>
<dbReference type="GO" id="GO:0008775">
    <property type="term" value="F:acetate CoA-transferase activity"/>
    <property type="evidence" value="ECO:0007669"/>
    <property type="project" value="UniProtKB-EC"/>
</dbReference>
<evidence type="ECO:0000256" key="3">
    <source>
        <dbReference type="PIRNR" id="PIRNR000858"/>
    </source>
</evidence>
<gene>
    <name evidence="6" type="ORF">E8M01_07695</name>
</gene>
<dbReference type="KEGG" id="pstg:E8M01_07695"/>
<reference evidence="6 7" key="1">
    <citation type="submission" date="2019-04" db="EMBL/GenBank/DDBJ databases">
        <title>Phreatobacter aquaticus sp. nov.</title>
        <authorList>
            <person name="Choi A."/>
        </authorList>
    </citation>
    <scope>NUCLEOTIDE SEQUENCE [LARGE SCALE GENOMIC DNA]</scope>
    <source>
        <strain evidence="6 7">KCTC 52518</strain>
    </source>
</reference>
<protein>
    <recommendedName>
        <fullName evidence="3">Acetate CoA-transferase YdiF</fullName>
        <ecNumber evidence="3">2.8.3.8</ecNumber>
    </recommendedName>
</protein>
<dbReference type="OrthoDB" id="9805230at2"/>
<dbReference type="PANTHER" id="PTHR43293:SF1">
    <property type="entry name" value="ACETATE COA-TRANSFERASE YDIF"/>
    <property type="match status" value="1"/>
</dbReference>
<sequence>MQRVSADEAVKLIRSGDTIVIGGSGGGHAVPEALMAAVERRFLAEGLPRDITAVHPVGLGDGGSKGASHFAHEGLLKRIVCGTFVNSPAISDMAIADKVEGYTLPQGALSQLMREIAAGRPGLMTKTGLHTFVDPRHGGGRQSQCAPEGVVERVDFRGEDYLFFKSFHIDVCFLRGTTADEDGNISMEQEAVFLEMLSEAQATKRCGGLVIAQVKRIAKRGTLPPKSVKIPGILVDLVVVEPDQWQTYLVEYSPSYAGELRMPLSDIPVLPLDARKIIARRAALELFPGAICNLGSGISTGIANVAAEEGVLDEVCLTNEQGLIGGAPASGGDAGAARNYAAIVDQPYQFDFYDGGGLDLAFLSFAEVDASGNVNVSRFGDRIVGPGGFINISQNAKTVIFSATFTAGKSELAWDDGAMRIVKDGPQAKLVQAVEQITYSGPYGAERGQRVLYVTERAVFRLGPGGVELIEVAPGVDVERDVVGRMRFRPIISPELKLMDPRLFRPEPLGLAEHLSRRPGRTPPAHLATAPAHQVAAE</sequence>
<dbReference type="SUPFAM" id="SSF100950">
    <property type="entry name" value="NagB/RpiA/CoA transferase-like"/>
    <property type="match status" value="2"/>
</dbReference>
<evidence type="ECO:0000256" key="2">
    <source>
        <dbReference type="ARBA" id="ARBA00022679"/>
    </source>
</evidence>
<feature type="region of interest" description="Disordered" evidence="5">
    <location>
        <begin position="516"/>
        <end position="538"/>
    </location>
</feature>
<organism evidence="6 7">
    <name type="scientific">Phreatobacter stygius</name>
    <dbReference type="NCBI Taxonomy" id="1940610"/>
    <lineage>
        <taxon>Bacteria</taxon>
        <taxon>Pseudomonadati</taxon>
        <taxon>Pseudomonadota</taxon>
        <taxon>Alphaproteobacteria</taxon>
        <taxon>Hyphomicrobiales</taxon>
        <taxon>Phreatobacteraceae</taxon>
        <taxon>Phreatobacter</taxon>
    </lineage>
</organism>
<dbReference type="Proteomes" id="UP000298781">
    <property type="component" value="Chromosome"/>
</dbReference>
<dbReference type="PIRSF" id="PIRSF000858">
    <property type="entry name" value="SCOT-t"/>
    <property type="match status" value="1"/>
</dbReference>
<dbReference type="PANTHER" id="PTHR43293">
    <property type="entry name" value="ACETATE COA-TRANSFERASE YDIF"/>
    <property type="match status" value="1"/>
</dbReference>
<accession>A0A4D7B839</accession>
<dbReference type="InterPro" id="IPR037171">
    <property type="entry name" value="NagB/RpiA_transferase-like"/>
</dbReference>
<feature type="active site" description="5-glutamyl coenzyme A thioester intermediate" evidence="4">
    <location>
        <position position="320"/>
    </location>
</feature>
<dbReference type="GO" id="GO:0046952">
    <property type="term" value="P:ketone body catabolic process"/>
    <property type="evidence" value="ECO:0007669"/>
    <property type="project" value="InterPro"/>
</dbReference>
<proteinExistence type="inferred from homology"/>
<evidence type="ECO:0000256" key="5">
    <source>
        <dbReference type="SAM" id="MobiDB-lite"/>
    </source>
</evidence>